<evidence type="ECO:0000313" key="2">
    <source>
        <dbReference type="EMBL" id="MFD1945653.1"/>
    </source>
</evidence>
<name>A0ABW4TJS2_9ACTN</name>
<keyword evidence="3" id="KW-1185">Reference proteome</keyword>
<accession>A0ABW4TJS2</accession>
<reference evidence="3" key="1">
    <citation type="journal article" date="2019" name="Int. J. Syst. Evol. Microbiol.">
        <title>The Global Catalogue of Microorganisms (GCM) 10K type strain sequencing project: providing services to taxonomists for standard genome sequencing and annotation.</title>
        <authorList>
            <consortium name="The Broad Institute Genomics Platform"/>
            <consortium name="The Broad Institute Genome Sequencing Center for Infectious Disease"/>
            <person name="Wu L."/>
            <person name="Ma J."/>
        </authorList>
    </citation>
    <scope>NUCLEOTIDE SEQUENCE [LARGE SCALE GENOMIC DNA]</scope>
    <source>
        <strain evidence="3">CGMCC 1.12477</strain>
    </source>
</reference>
<keyword evidence="1" id="KW-1133">Transmembrane helix</keyword>
<dbReference type="RefSeq" id="WP_343915446.1">
    <property type="nucleotide sequence ID" value="NZ_BAAAJT010000002.1"/>
</dbReference>
<feature type="transmembrane region" description="Helical" evidence="1">
    <location>
        <begin position="6"/>
        <end position="25"/>
    </location>
</feature>
<evidence type="ECO:0008006" key="4">
    <source>
        <dbReference type="Google" id="ProtNLM"/>
    </source>
</evidence>
<organism evidence="2 3">
    <name type="scientific">Nocardioides aestuarii</name>
    <dbReference type="NCBI Taxonomy" id="252231"/>
    <lineage>
        <taxon>Bacteria</taxon>
        <taxon>Bacillati</taxon>
        <taxon>Actinomycetota</taxon>
        <taxon>Actinomycetes</taxon>
        <taxon>Propionibacteriales</taxon>
        <taxon>Nocardioidaceae</taxon>
        <taxon>Nocardioides</taxon>
    </lineage>
</organism>
<sequence length="208" mass="23734">MDWLSDYWLDVVGWAGSALLVFSLLQARVLRFRVLNLAACLILTGFNGLLGIWPMVAMNIVLSAINIWFIVRLTRDRHDEAAFTVLRVASDDAYLHHFLGVHGADISRYYPSYDATSDDDLAWLVLRGDETVGVVVIRREGDVARVQLDYVTPRFRDFSPGEFVWKDAPDLRDRGFRRVVTPPDMVGAYYDRIDVGFRREGSSYVLDL</sequence>
<gene>
    <name evidence="2" type="ORF">ACFSDE_02530</name>
</gene>
<protein>
    <recommendedName>
        <fullName evidence="4">YgjV family protein</fullName>
    </recommendedName>
</protein>
<keyword evidence="1" id="KW-0812">Transmembrane</keyword>
<dbReference type="Proteomes" id="UP001597351">
    <property type="component" value="Unassembled WGS sequence"/>
</dbReference>
<dbReference type="EMBL" id="JBHUGD010000001">
    <property type="protein sequence ID" value="MFD1945653.1"/>
    <property type="molecule type" value="Genomic_DNA"/>
</dbReference>
<keyword evidence="1" id="KW-0472">Membrane</keyword>
<evidence type="ECO:0000313" key="3">
    <source>
        <dbReference type="Proteomes" id="UP001597351"/>
    </source>
</evidence>
<evidence type="ECO:0000256" key="1">
    <source>
        <dbReference type="SAM" id="Phobius"/>
    </source>
</evidence>
<feature type="transmembrane region" description="Helical" evidence="1">
    <location>
        <begin position="56"/>
        <end position="74"/>
    </location>
</feature>
<comment type="caution">
    <text evidence="2">The sequence shown here is derived from an EMBL/GenBank/DDBJ whole genome shotgun (WGS) entry which is preliminary data.</text>
</comment>
<proteinExistence type="predicted"/>